<accession>A0A6P2BX92</accession>
<dbReference type="OrthoDB" id="3454650at2"/>
<dbReference type="AlphaFoldDB" id="A0A6P2BX92"/>
<proteinExistence type="predicted"/>
<dbReference type="PROSITE" id="PS00626">
    <property type="entry name" value="RCC1_2"/>
    <property type="match status" value="1"/>
</dbReference>
<name>A0A6P2BX92_9ACTN</name>
<dbReference type="RefSeq" id="WP_145855141.1">
    <property type="nucleotide sequence ID" value="NZ_RPFW01000004.1"/>
</dbReference>
<comment type="caution">
    <text evidence="1">The sequence shown here is derived from an EMBL/GenBank/DDBJ whole genome shotgun (WGS) entry which is preliminary data.</text>
</comment>
<gene>
    <name evidence="1" type="ORF">EAS64_20640</name>
</gene>
<dbReference type="SUPFAM" id="SSF101898">
    <property type="entry name" value="NHL repeat"/>
    <property type="match status" value="1"/>
</dbReference>
<dbReference type="InterPro" id="IPR000408">
    <property type="entry name" value="Reg_chr_condens"/>
</dbReference>
<evidence type="ECO:0008006" key="3">
    <source>
        <dbReference type="Google" id="ProtNLM"/>
    </source>
</evidence>
<dbReference type="Proteomes" id="UP000460272">
    <property type="component" value="Unassembled WGS sequence"/>
</dbReference>
<organism evidence="1 2">
    <name type="scientific">Trebonia kvetii</name>
    <dbReference type="NCBI Taxonomy" id="2480626"/>
    <lineage>
        <taxon>Bacteria</taxon>
        <taxon>Bacillati</taxon>
        <taxon>Actinomycetota</taxon>
        <taxon>Actinomycetes</taxon>
        <taxon>Streptosporangiales</taxon>
        <taxon>Treboniaceae</taxon>
        <taxon>Trebonia</taxon>
    </lineage>
</organism>
<reference evidence="1 2" key="1">
    <citation type="submission" date="2018-11" db="EMBL/GenBank/DDBJ databases">
        <title>Trebonia kvetii gen.nov., sp.nov., a novel acidophilic actinobacterium, and proposal of the new actinobacterial family Treboniaceae fam. nov.</title>
        <authorList>
            <person name="Rapoport D."/>
            <person name="Sagova-Mareckova M."/>
            <person name="Sedlacek I."/>
            <person name="Provaznik J."/>
            <person name="Kralova S."/>
            <person name="Pavlinic D."/>
            <person name="Benes V."/>
            <person name="Kopecky J."/>
        </authorList>
    </citation>
    <scope>NUCLEOTIDE SEQUENCE [LARGE SCALE GENOMIC DNA]</scope>
    <source>
        <strain evidence="1 2">15Tr583</strain>
    </source>
</reference>
<sequence length="270" mass="27697">MGSTGLIGTGKNHSLLLHWNGTAWSQVTSPAPVTGGSLAAVTATAKRGWAVGYVNTDPNAPLCCAGTPLVFRWNGTKWSRLATKLGKGAYLNGVASTGTNSAWAIGGPLAMITGALAKWNGSAWSWAKDPVQGAYRPFYAIAAGPGGTAFVVGTDNDFPLGPAISARWNGKAWRQVSVSAPTSSGLNGVAFAPGGTAWAAGSYPSGSRLHTLIMRWNGKAWTRVTSPGASEQLNGLAFSASNYGWAAGSTASTSGSTKSVILHWNGKAWA</sequence>
<keyword evidence="2" id="KW-1185">Reference proteome</keyword>
<evidence type="ECO:0000313" key="2">
    <source>
        <dbReference type="Proteomes" id="UP000460272"/>
    </source>
</evidence>
<protein>
    <recommendedName>
        <fullName evidence="3">Carbohydrate-binding protein</fullName>
    </recommendedName>
</protein>
<evidence type="ECO:0000313" key="1">
    <source>
        <dbReference type="EMBL" id="TVZ02891.1"/>
    </source>
</evidence>
<dbReference type="EMBL" id="RPFW01000004">
    <property type="protein sequence ID" value="TVZ02891.1"/>
    <property type="molecule type" value="Genomic_DNA"/>
</dbReference>